<evidence type="ECO:0000256" key="1">
    <source>
        <dbReference type="ARBA" id="ARBA00004067"/>
    </source>
</evidence>
<evidence type="ECO:0000256" key="11">
    <source>
        <dbReference type="ARBA" id="ARBA00023027"/>
    </source>
</evidence>
<dbReference type="Gene3D" id="3.30.470.30">
    <property type="entry name" value="DNA ligase/mRNA capping enzyme"/>
    <property type="match status" value="1"/>
</dbReference>
<dbReference type="FunFam" id="2.40.50.140:FF:000012">
    <property type="entry name" value="DNA ligase"/>
    <property type="match status" value="1"/>
</dbReference>
<keyword evidence="9 15" id="KW-0862">Zinc</keyword>
<dbReference type="FunFam" id="3.40.50.10190:FF:000054">
    <property type="entry name" value="DNA ligase"/>
    <property type="match status" value="1"/>
</dbReference>
<evidence type="ECO:0000256" key="8">
    <source>
        <dbReference type="ARBA" id="ARBA00022763"/>
    </source>
</evidence>
<name>A0A5C5U7H8_9GAMM</name>
<evidence type="ECO:0000256" key="2">
    <source>
        <dbReference type="ARBA" id="ARBA00012722"/>
    </source>
</evidence>
<sequence length="837" mass="89982">MPDSATTARARELRARIEDANYRYYVLDDPSIPDAEYDALMRELEALELAHPELASDDSPTRTVGIRPDGGFPEVRHAIPMLSLANAFETPGVPDDADDRVRHAEVADFVRRIEQRLGIHDPVFSVEPKLDGLAISLRYEDGVFVQGATRGDGATGESVTANLRQVRAVPLKLRTGDAPPPAVLEVRGEIYMPRKAFEEWNARALERNEKLLANPRNGAAGSLRQLDPAVTRRRPLAFFAYGVGEVRGLELPETHSRTLALLRGFGFPIAPEVDTATGFDGLIAYYRRIGAARDSLPYDIDGVVYKLDDYAQQREMGFVSRAPRWALAHKYPAQEQSTVLRAIEIQIGRTGAATPVARLEPVQVAGVTVTNATLHNADQVARLDVREGDTVIVRRAGDVIPEIVRVIAERRPAGAVPWTMPTHCPVCGSELVREEGAAAWRCSGGLSCPAQRKEAVRHFASRRAMDIEGLGDRQAEALVEFGFVRSPADLYALTVEDLVRMKAALDAGTAADLVQAVADSKGALALDAEGTERLADERTRWRDAGFLRAHLSVDTSGKLATRWAENLVAGIEASKRTTLPRFLFALGIPHLGETTAKALAQWLGSLQFVRSTPAELLQALPDIGGEVARSIATFFEQPGNARVVDALLAAGIRFTDEGPPSAALRERLDLAHLLRMLPVEKLGDRSAERLAGTYGSLDALLRANPSGWTGAGASAAGAENLAAYLADPEARAHLEALEAARQRLLAAAPEQAEAVTGPLEGRTVVLTGSLSSMTRDEAGEKLQALGAKVAGSVSKKTHLVVAGEAAGSKLAKATELGIEVWDEEQLLAFLAANGAGA</sequence>
<feature type="binding site" evidence="15">
    <location>
        <position position="330"/>
    </location>
    <ligand>
        <name>NAD(+)</name>
        <dbReference type="ChEBI" id="CHEBI:57540"/>
    </ligand>
</feature>
<dbReference type="SUPFAM" id="SSF47781">
    <property type="entry name" value="RuvA domain 2-like"/>
    <property type="match status" value="2"/>
</dbReference>
<dbReference type="FunFam" id="1.10.150.20:FF:000006">
    <property type="entry name" value="DNA ligase"/>
    <property type="match status" value="1"/>
</dbReference>
<keyword evidence="5 15" id="KW-0436">Ligase</keyword>
<dbReference type="SUPFAM" id="SSF56091">
    <property type="entry name" value="DNA ligase/mRNA capping enzyme, catalytic domain"/>
    <property type="match status" value="1"/>
</dbReference>
<evidence type="ECO:0000256" key="15">
    <source>
        <dbReference type="HAMAP-Rule" id="MF_01588"/>
    </source>
</evidence>
<dbReference type="GO" id="GO:0006260">
    <property type="term" value="P:DNA replication"/>
    <property type="evidence" value="ECO:0007669"/>
    <property type="project" value="UniProtKB-KW"/>
</dbReference>
<accession>A0A5C5U7H8</accession>
<evidence type="ECO:0000256" key="13">
    <source>
        <dbReference type="ARBA" id="ARBA00034005"/>
    </source>
</evidence>
<keyword evidence="12 15" id="KW-0234">DNA repair</keyword>
<feature type="binding site" evidence="15">
    <location>
        <begin position="83"/>
        <end position="84"/>
    </location>
    <ligand>
        <name>NAD(+)</name>
        <dbReference type="ChEBI" id="CHEBI:57540"/>
    </ligand>
</feature>
<dbReference type="GO" id="GO:0003911">
    <property type="term" value="F:DNA ligase (NAD+) activity"/>
    <property type="evidence" value="ECO:0007669"/>
    <property type="project" value="UniProtKB-UniRule"/>
</dbReference>
<dbReference type="InterPro" id="IPR036420">
    <property type="entry name" value="BRCT_dom_sf"/>
</dbReference>
<dbReference type="FunFam" id="3.30.470.30:FF:000001">
    <property type="entry name" value="DNA ligase"/>
    <property type="match status" value="1"/>
</dbReference>
<feature type="binding site" evidence="15">
    <location>
        <position position="150"/>
    </location>
    <ligand>
        <name>NAD(+)</name>
        <dbReference type="ChEBI" id="CHEBI:57540"/>
    </ligand>
</feature>
<keyword evidence="8 15" id="KW-0227">DNA damage</keyword>
<dbReference type="PROSITE" id="PS50172">
    <property type="entry name" value="BRCT"/>
    <property type="match status" value="1"/>
</dbReference>
<dbReference type="EMBL" id="VOHE01000001">
    <property type="protein sequence ID" value="TWT21749.1"/>
    <property type="molecule type" value="Genomic_DNA"/>
</dbReference>
<keyword evidence="11 15" id="KW-0520">NAD</keyword>
<dbReference type="InterPro" id="IPR013840">
    <property type="entry name" value="DNAligase_N"/>
</dbReference>
<dbReference type="SMART" id="SM00532">
    <property type="entry name" value="LIGANc"/>
    <property type="match status" value="1"/>
</dbReference>
<comment type="cofactor">
    <cofactor evidence="15">
        <name>Mg(2+)</name>
        <dbReference type="ChEBI" id="CHEBI:18420"/>
    </cofactor>
    <cofactor evidence="15">
        <name>Mn(2+)</name>
        <dbReference type="ChEBI" id="CHEBI:29035"/>
    </cofactor>
</comment>
<dbReference type="InterPro" id="IPR004149">
    <property type="entry name" value="Znf_DNAligase_C4"/>
</dbReference>
<comment type="catalytic activity">
    <reaction evidence="13 15">
        <text>NAD(+) + (deoxyribonucleotide)n-3'-hydroxyl + 5'-phospho-(deoxyribonucleotide)m = (deoxyribonucleotide)n+m + AMP + beta-nicotinamide D-nucleotide.</text>
        <dbReference type="EC" id="6.5.1.2"/>
    </reaction>
</comment>
<dbReference type="InterPro" id="IPR041663">
    <property type="entry name" value="DisA/LigA_HHH"/>
</dbReference>
<feature type="binding site" evidence="15">
    <location>
        <position position="306"/>
    </location>
    <ligand>
        <name>NAD(+)</name>
        <dbReference type="ChEBI" id="CHEBI:57540"/>
    </ligand>
</feature>
<feature type="binding site" evidence="15">
    <location>
        <begin position="34"/>
        <end position="38"/>
    </location>
    <ligand>
        <name>NAD(+)</name>
        <dbReference type="ChEBI" id="CHEBI:57540"/>
    </ligand>
</feature>
<dbReference type="Pfam" id="PF12826">
    <property type="entry name" value="HHH_2"/>
    <property type="match status" value="1"/>
</dbReference>
<dbReference type="InterPro" id="IPR012340">
    <property type="entry name" value="NA-bd_OB-fold"/>
</dbReference>
<evidence type="ECO:0000256" key="5">
    <source>
        <dbReference type="ARBA" id="ARBA00022598"/>
    </source>
</evidence>
<evidence type="ECO:0000256" key="4">
    <source>
        <dbReference type="ARBA" id="ARBA00022490"/>
    </source>
</evidence>
<dbReference type="SMART" id="SM00292">
    <property type="entry name" value="BRCT"/>
    <property type="match status" value="1"/>
</dbReference>
<dbReference type="GO" id="GO:0005829">
    <property type="term" value="C:cytosol"/>
    <property type="evidence" value="ECO:0007669"/>
    <property type="project" value="TreeGrafter"/>
</dbReference>
<evidence type="ECO:0000256" key="10">
    <source>
        <dbReference type="ARBA" id="ARBA00022842"/>
    </source>
</evidence>
<organism evidence="17 18">
    <name type="scientific">Luteimonas wenzhouensis</name>
    <dbReference type="NCBI Taxonomy" id="2599615"/>
    <lineage>
        <taxon>Bacteria</taxon>
        <taxon>Pseudomonadati</taxon>
        <taxon>Pseudomonadota</taxon>
        <taxon>Gammaproteobacteria</taxon>
        <taxon>Lysobacterales</taxon>
        <taxon>Lysobacteraceae</taxon>
        <taxon>Luteimonas</taxon>
    </lineage>
</organism>
<evidence type="ECO:0000256" key="6">
    <source>
        <dbReference type="ARBA" id="ARBA00022705"/>
    </source>
</evidence>
<dbReference type="Gene3D" id="1.10.150.20">
    <property type="entry name" value="5' to 3' exonuclease, C-terminal subdomain"/>
    <property type="match status" value="2"/>
</dbReference>
<dbReference type="NCBIfam" id="NF005932">
    <property type="entry name" value="PRK07956.1"/>
    <property type="match status" value="1"/>
</dbReference>
<dbReference type="SMART" id="SM00278">
    <property type="entry name" value="HhH1"/>
    <property type="match status" value="3"/>
</dbReference>
<dbReference type="PANTHER" id="PTHR23389">
    <property type="entry name" value="CHROMOSOME TRANSMISSION FIDELITY FACTOR 18"/>
    <property type="match status" value="1"/>
</dbReference>
<dbReference type="InterPro" id="IPR013839">
    <property type="entry name" value="DNAligase_adenylation"/>
</dbReference>
<dbReference type="Pfam" id="PF03119">
    <property type="entry name" value="DNA_ligase_ZBD"/>
    <property type="match status" value="1"/>
</dbReference>
<keyword evidence="15" id="KW-0464">Manganese</keyword>
<proteinExistence type="inferred from homology"/>
<gene>
    <name evidence="15 17" type="primary">ligA</name>
    <name evidence="17" type="ORF">FQY79_01035</name>
</gene>
<dbReference type="Pfam" id="PF00533">
    <property type="entry name" value="BRCT"/>
    <property type="match status" value="1"/>
</dbReference>
<dbReference type="GO" id="GO:0046872">
    <property type="term" value="F:metal ion binding"/>
    <property type="evidence" value="ECO:0007669"/>
    <property type="project" value="UniProtKB-KW"/>
</dbReference>
<dbReference type="Pfam" id="PF03120">
    <property type="entry name" value="OB_DNA_ligase"/>
    <property type="match status" value="1"/>
</dbReference>
<dbReference type="Pfam" id="PF01653">
    <property type="entry name" value="DNA_ligase_aden"/>
    <property type="match status" value="1"/>
</dbReference>
<feature type="domain" description="BRCT" evidence="16">
    <location>
        <begin position="754"/>
        <end position="833"/>
    </location>
</feature>
<dbReference type="SUPFAM" id="SSF50249">
    <property type="entry name" value="Nucleic acid-binding proteins"/>
    <property type="match status" value="1"/>
</dbReference>
<comment type="function">
    <text evidence="1 15">DNA ligase that catalyzes the formation of phosphodiester linkages between 5'-phosphoryl and 3'-hydroxyl groups in double-stranded DNA using NAD as a coenzyme and as the energy source for the reaction. It is essential for DNA replication and repair of damaged DNA.</text>
</comment>
<evidence type="ECO:0000256" key="14">
    <source>
        <dbReference type="ARBA" id="ARBA00060881"/>
    </source>
</evidence>
<dbReference type="Gene3D" id="6.20.10.30">
    <property type="match status" value="1"/>
</dbReference>
<evidence type="ECO:0000259" key="16">
    <source>
        <dbReference type="PROSITE" id="PS50172"/>
    </source>
</evidence>
<dbReference type="OrthoDB" id="9759736at2"/>
<keyword evidence="7 15" id="KW-0479">Metal-binding</keyword>
<feature type="binding site" evidence="15">
    <location>
        <position position="424"/>
    </location>
    <ligand>
        <name>Zn(2+)</name>
        <dbReference type="ChEBI" id="CHEBI:29105"/>
    </ligand>
</feature>
<dbReference type="Gene3D" id="3.40.50.10190">
    <property type="entry name" value="BRCT domain"/>
    <property type="match status" value="1"/>
</dbReference>
<dbReference type="NCBIfam" id="TIGR00575">
    <property type="entry name" value="dnlj"/>
    <property type="match status" value="1"/>
</dbReference>
<dbReference type="Pfam" id="PF14520">
    <property type="entry name" value="HHH_5"/>
    <property type="match status" value="1"/>
</dbReference>
<dbReference type="CDD" id="cd00114">
    <property type="entry name" value="LIGANc"/>
    <property type="match status" value="1"/>
</dbReference>
<feature type="binding site" evidence="15">
    <location>
        <position position="448"/>
    </location>
    <ligand>
        <name>Zn(2+)</name>
        <dbReference type="ChEBI" id="CHEBI:29105"/>
    </ligand>
</feature>
<dbReference type="PANTHER" id="PTHR23389:SF9">
    <property type="entry name" value="DNA LIGASE"/>
    <property type="match status" value="1"/>
</dbReference>
<evidence type="ECO:0000256" key="12">
    <source>
        <dbReference type="ARBA" id="ARBA00023204"/>
    </source>
</evidence>
<feature type="binding site" evidence="15">
    <location>
        <position position="427"/>
    </location>
    <ligand>
        <name>Zn(2+)</name>
        <dbReference type="ChEBI" id="CHEBI:29105"/>
    </ligand>
</feature>
<feature type="active site" description="N6-AMP-lysine intermediate" evidence="15">
    <location>
        <position position="129"/>
    </location>
</feature>
<dbReference type="InterPro" id="IPR004150">
    <property type="entry name" value="NAD_DNA_ligase_OB"/>
</dbReference>
<comment type="similarity">
    <text evidence="14 15">Belongs to the NAD-dependent DNA ligase family. LigA subfamily.</text>
</comment>
<feature type="binding site" evidence="15">
    <location>
        <position position="189"/>
    </location>
    <ligand>
        <name>NAD(+)</name>
        <dbReference type="ChEBI" id="CHEBI:57540"/>
    </ligand>
</feature>
<dbReference type="GO" id="GO:0003677">
    <property type="term" value="F:DNA binding"/>
    <property type="evidence" value="ECO:0007669"/>
    <property type="project" value="InterPro"/>
</dbReference>
<dbReference type="HAMAP" id="MF_01588">
    <property type="entry name" value="DNA_ligase_A"/>
    <property type="match status" value="1"/>
</dbReference>
<evidence type="ECO:0000256" key="3">
    <source>
        <dbReference type="ARBA" id="ARBA00013308"/>
    </source>
</evidence>
<dbReference type="SUPFAM" id="SSF52113">
    <property type="entry name" value="BRCT domain"/>
    <property type="match status" value="1"/>
</dbReference>
<evidence type="ECO:0000256" key="9">
    <source>
        <dbReference type="ARBA" id="ARBA00022833"/>
    </source>
</evidence>
<keyword evidence="18" id="KW-1185">Reference proteome</keyword>
<dbReference type="Proteomes" id="UP000315949">
    <property type="component" value="Unassembled WGS sequence"/>
</dbReference>
<keyword evidence="6 15" id="KW-0235">DNA replication</keyword>
<dbReference type="GO" id="GO:0006281">
    <property type="term" value="P:DNA repair"/>
    <property type="evidence" value="ECO:0007669"/>
    <property type="project" value="UniProtKB-KW"/>
</dbReference>
<dbReference type="InterPro" id="IPR001679">
    <property type="entry name" value="DNA_ligase"/>
</dbReference>
<evidence type="ECO:0000313" key="17">
    <source>
        <dbReference type="EMBL" id="TWT21749.1"/>
    </source>
</evidence>
<feature type="binding site" evidence="15">
    <location>
        <position position="127"/>
    </location>
    <ligand>
        <name>NAD(+)</name>
        <dbReference type="ChEBI" id="CHEBI:57540"/>
    </ligand>
</feature>
<comment type="caution">
    <text evidence="17">The sequence shown here is derived from an EMBL/GenBank/DDBJ whole genome shotgun (WGS) entry which is preliminary data.</text>
</comment>
<keyword evidence="4" id="KW-0963">Cytoplasm</keyword>
<dbReference type="InterPro" id="IPR003583">
    <property type="entry name" value="Hlx-hairpin-Hlx_DNA-bd_motif"/>
</dbReference>
<dbReference type="CDD" id="cd17748">
    <property type="entry name" value="BRCT_DNA_ligase_like"/>
    <property type="match status" value="1"/>
</dbReference>
<dbReference type="InterPro" id="IPR001357">
    <property type="entry name" value="BRCT_dom"/>
</dbReference>
<reference evidence="17 18" key="1">
    <citation type="submission" date="2019-07" db="EMBL/GenBank/DDBJ databases">
        <title>Luteimonas sp. YD-1 nov., isolated from acidic soil.</title>
        <authorList>
            <person name="Zhou J."/>
        </authorList>
    </citation>
    <scope>NUCLEOTIDE SEQUENCE [LARGE SCALE GENOMIC DNA]</scope>
    <source>
        <strain evidence="17 18">YD-1</strain>
    </source>
</reference>
<keyword evidence="10 15" id="KW-0460">Magnesium</keyword>
<dbReference type="EC" id="6.5.1.2" evidence="2 15"/>
<dbReference type="Gene3D" id="1.10.287.610">
    <property type="entry name" value="Helix hairpin bin"/>
    <property type="match status" value="1"/>
</dbReference>
<dbReference type="InterPro" id="IPR010994">
    <property type="entry name" value="RuvA_2-like"/>
</dbReference>
<evidence type="ECO:0000313" key="18">
    <source>
        <dbReference type="Proteomes" id="UP000315949"/>
    </source>
</evidence>
<dbReference type="AlphaFoldDB" id="A0A5C5U7H8"/>
<dbReference type="FunFam" id="1.10.287.610:FF:000002">
    <property type="entry name" value="DNA ligase"/>
    <property type="match status" value="1"/>
</dbReference>
<comment type="caution">
    <text evidence="15">Lacks conserved residue(s) required for the propagation of feature annotation.</text>
</comment>
<protein>
    <recommendedName>
        <fullName evidence="3 15">DNA ligase</fullName>
        <ecNumber evidence="2 15">6.5.1.2</ecNumber>
    </recommendedName>
    <alternativeName>
        <fullName evidence="15">Polydeoxyribonucleotide synthase [NAD(+)]</fullName>
    </alternativeName>
</protein>
<dbReference type="Gene3D" id="2.40.50.140">
    <property type="entry name" value="Nucleic acid-binding proteins"/>
    <property type="match status" value="1"/>
</dbReference>
<evidence type="ECO:0000256" key="7">
    <source>
        <dbReference type="ARBA" id="ARBA00022723"/>
    </source>
</evidence>
<dbReference type="RefSeq" id="WP_146309941.1">
    <property type="nucleotide sequence ID" value="NZ_VOHE01000001.1"/>
</dbReference>